<name>A0A6J5NGJ5_9CAUD</name>
<accession>A0A6J5NGJ5</accession>
<evidence type="ECO:0000313" key="1">
    <source>
        <dbReference type="EMBL" id="CAB4158043.1"/>
    </source>
</evidence>
<proteinExistence type="predicted"/>
<dbReference type="EMBL" id="LR796651">
    <property type="protein sequence ID" value="CAB4158043.1"/>
    <property type="molecule type" value="Genomic_DNA"/>
</dbReference>
<reference evidence="1" key="1">
    <citation type="submission" date="2020-04" db="EMBL/GenBank/DDBJ databases">
        <authorList>
            <person name="Chiriac C."/>
            <person name="Salcher M."/>
            <person name="Ghai R."/>
            <person name="Kavagutti S V."/>
        </authorList>
    </citation>
    <scope>NUCLEOTIDE SEQUENCE</scope>
</reference>
<protein>
    <submittedName>
        <fullName evidence="1">Uncharacterized protein</fullName>
    </submittedName>
</protein>
<organism evidence="1">
    <name type="scientific">uncultured Caudovirales phage</name>
    <dbReference type="NCBI Taxonomy" id="2100421"/>
    <lineage>
        <taxon>Viruses</taxon>
        <taxon>Duplodnaviria</taxon>
        <taxon>Heunggongvirae</taxon>
        <taxon>Uroviricota</taxon>
        <taxon>Caudoviricetes</taxon>
        <taxon>Peduoviridae</taxon>
        <taxon>Maltschvirus</taxon>
        <taxon>Maltschvirus maltsch</taxon>
    </lineage>
</organism>
<sequence>MSLDDMMLREEIARAIEAIPLGEDNAQHNALGMRMLAAKVARGDNNMFEHQVDFE</sequence>
<gene>
    <name evidence="1" type="ORF">UFOVP694_111</name>
</gene>